<dbReference type="InterPro" id="IPR049730">
    <property type="entry name" value="SNF2/RAD54-like_C"/>
</dbReference>
<dbReference type="Proteomes" id="UP001597542">
    <property type="component" value="Unassembled WGS sequence"/>
</dbReference>
<dbReference type="InterPro" id="IPR038718">
    <property type="entry name" value="SNF2-like_sf"/>
</dbReference>
<comment type="caution">
    <text evidence="5">The sequence shown here is derived from an EMBL/GenBank/DDBJ whole genome shotgun (WGS) entry which is preliminary data.</text>
</comment>
<dbReference type="SMART" id="SM00490">
    <property type="entry name" value="HELICc"/>
    <property type="match status" value="1"/>
</dbReference>
<evidence type="ECO:0000259" key="4">
    <source>
        <dbReference type="PROSITE" id="PS51194"/>
    </source>
</evidence>
<dbReference type="PROSITE" id="PS51194">
    <property type="entry name" value="HELICASE_CTER"/>
    <property type="match status" value="1"/>
</dbReference>
<dbReference type="Pfam" id="PF00271">
    <property type="entry name" value="Helicase_C"/>
    <property type="match status" value="1"/>
</dbReference>
<dbReference type="SUPFAM" id="SSF52540">
    <property type="entry name" value="P-loop containing nucleoside triphosphate hydrolases"/>
    <property type="match status" value="2"/>
</dbReference>
<dbReference type="SMART" id="SM00487">
    <property type="entry name" value="DEXDc"/>
    <property type="match status" value="1"/>
</dbReference>
<dbReference type="CDD" id="cd18793">
    <property type="entry name" value="SF2_C_SNF"/>
    <property type="match status" value="1"/>
</dbReference>
<feature type="region of interest" description="Disordered" evidence="2">
    <location>
        <begin position="393"/>
        <end position="435"/>
    </location>
</feature>
<feature type="domain" description="Helicase C-terminal" evidence="4">
    <location>
        <begin position="1231"/>
        <end position="1386"/>
    </location>
</feature>
<dbReference type="PROSITE" id="PS51192">
    <property type="entry name" value="HELICASE_ATP_BIND_1"/>
    <property type="match status" value="1"/>
</dbReference>
<protein>
    <submittedName>
        <fullName evidence="5">SNF2-related protein</fullName>
    </submittedName>
</protein>
<evidence type="ECO:0000259" key="3">
    <source>
        <dbReference type="PROSITE" id="PS51192"/>
    </source>
</evidence>
<sequence>MNSSVPVWILRALATRALSPQEVRALAARIREESLQGKDLYLLLFENHGGANEPDVRAAIVHRIGRQLNLAPTILASYCLKHGLRQPVPEVGYGSPGPLPFRYRCVIDLHGTTVTGDWADGWSKKEAMQRSQLRLLEQLADAVRPVARQHSPAGPPVPTADLVSLDEKQFLERLKREPLDSRPPQDLLEHAALRARSGLLRLEDAEYLLFTLGTDNWAAAKREALAAAVRVTGRLPDLLHLYQARTGIPQPRWEVGETRDAEGYFTAEAETRAGRKAVSSGPQRARNKQDARNYARAALLAKLLGVPEPFLDRGSQLLFVVASASSALNAAEMQRRINGLDGAPDDPGRPPYSCRVSCEVGGQKLTAAAQGPSKKAAKETACRQLLLRVNIHLDRQPMPETAEPPRQRRPTRPAPEAVPVPEPAALPSPAPLRPRDDFRLRAAEPAMPIDVVLTALERGAELTFDVDNPPLTAELLCFGPALGDALRPHGKAVVNRWIVQAGGEAEYVQCGRARIADLLAVLVSADHSNWSASARLCAAIARLALEIIQNGFVLPGYAEGTRSRDRQPAWVLGPIVPMRMTQIASLAERLDGVARCLRELDGPAGGLEVLPGYEVVRTFLDTAADRFVRQEAAYLAFGAVPFAAPVTLTTENPPLQRWAEEQRPDDDTVALPSIVLKIEEPDPSNGHLHAVLQFRAIPGSSDSAVDAISVWRGEARPPIDDADLRRQVCTRLRRAALDAPALQPLADQPWPDGLLLSLSTAAALRGQAGIALQKLGIEVDWHKNWLTEAVAEVLVSDSKVDGRLGLGETLDRRWRVTIDGIPISAQELSELTAEAMPIVHKHNRWILFDEPTRNAVRKPLPAIPAAQAFLDVMEESVTTEDGRTFACTAEDGFARTVATLCRQPEARDLDRISDAIRPVRLYRYQTVAVERMRRLAAAGCGTLLADDMGIGKTLTCLAFHLLPDRPHRTRPTLVLVPNQRVADRWREDNDTHGVGANIEQYFGTKRRFPRRLDGDTVVVTTYQTLSNDHKQLCAVEWGLVVADEAHKIKNPATFRSLFARSLTSGTRVASTGTPMENWAGELWAMFDWTIPGRFGQRAHFLARFARPVEDAASPDEREKAQARVHQAIGPFMIRRMKDDPALGLDMPQKIKTSHLIDLSKTQIGRLEAHYRDVKEECDARPVSSRTGDLARDVLYQQQLICASPGLFDRRSPEDILSDLARAEEDAPKLLRTRQLVEAACERGESTLIFVKHRAPGALVHQYLKKLDKRSKLFNGTVPEREREAAVAEIKNGALDVLVIGIQCGGFGLDLPEATNVIHYERSWNPAVEEQANDRAYRSRQKRDVQVHYLIHPTTLDQRISNRLESKSQLAQMMLGRDGRLDLGNLTPAQLAETIRPTW</sequence>
<evidence type="ECO:0000256" key="2">
    <source>
        <dbReference type="SAM" id="MobiDB-lite"/>
    </source>
</evidence>
<dbReference type="InterPro" id="IPR000330">
    <property type="entry name" value="SNF2_N"/>
</dbReference>
<dbReference type="InterPro" id="IPR022138">
    <property type="entry name" value="DUF3670"/>
</dbReference>
<dbReference type="EMBL" id="JBHUKQ010000016">
    <property type="protein sequence ID" value="MFD2485302.1"/>
    <property type="molecule type" value="Genomic_DNA"/>
</dbReference>
<name>A0ABW5I9Q0_9PSEU</name>
<feature type="domain" description="Helicase ATP-binding" evidence="3">
    <location>
        <begin position="933"/>
        <end position="1092"/>
    </location>
</feature>
<feature type="compositionally biased region" description="Pro residues" evidence="2">
    <location>
        <begin position="412"/>
        <end position="432"/>
    </location>
</feature>
<organism evidence="5 6">
    <name type="scientific">Amycolatopsis albidoflavus</name>
    <dbReference type="NCBI Taxonomy" id="102226"/>
    <lineage>
        <taxon>Bacteria</taxon>
        <taxon>Bacillati</taxon>
        <taxon>Actinomycetota</taxon>
        <taxon>Actinomycetes</taxon>
        <taxon>Pseudonocardiales</taxon>
        <taxon>Pseudonocardiaceae</taxon>
        <taxon>Amycolatopsis</taxon>
    </lineage>
</organism>
<keyword evidence="6" id="KW-1185">Reference proteome</keyword>
<proteinExistence type="predicted"/>
<dbReference type="Gene3D" id="3.40.50.300">
    <property type="entry name" value="P-loop containing nucleotide triphosphate hydrolases"/>
    <property type="match status" value="1"/>
</dbReference>
<dbReference type="RefSeq" id="WP_344278939.1">
    <property type="nucleotide sequence ID" value="NZ_BAAAHV010000015.1"/>
</dbReference>
<dbReference type="CDD" id="cd00048">
    <property type="entry name" value="DSRM_SF"/>
    <property type="match status" value="1"/>
</dbReference>
<dbReference type="Pfam" id="PF00176">
    <property type="entry name" value="SNF2-rel_dom"/>
    <property type="match status" value="1"/>
</dbReference>
<dbReference type="PANTHER" id="PTHR10799">
    <property type="entry name" value="SNF2/RAD54 HELICASE FAMILY"/>
    <property type="match status" value="1"/>
</dbReference>
<keyword evidence="1" id="KW-0378">Hydrolase</keyword>
<dbReference type="InterPro" id="IPR027417">
    <property type="entry name" value="P-loop_NTPase"/>
</dbReference>
<evidence type="ECO:0000313" key="5">
    <source>
        <dbReference type="EMBL" id="MFD2485302.1"/>
    </source>
</evidence>
<dbReference type="Pfam" id="PF12419">
    <property type="entry name" value="DUF3670"/>
    <property type="match status" value="1"/>
</dbReference>
<dbReference type="SUPFAM" id="SSF54768">
    <property type="entry name" value="dsRNA-binding domain-like"/>
    <property type="match status" value="1"/>
</dbReference>
<reference evidence="6" key="1">
    <citation type="journal article" date="2019" name="Int. J. Syst. Evol. Microbiol.">
        <title>The Global Catalogue of Microorganisms (GCM) 10K type strain sequencing project: providing services to taxonomists for standard genome sequencing and annotation.</title>
        <authorList>
            <consortium name="The Broad Institute Genomics Platform"/>
            <consortium name="The Broad Institute Genome Sequencing Center for Infectious Disease"/>
            <person name="Wu L."/>
            <person name="Ma J."/>
        </authorList>
    </citation>
    <scope>NUCLEOTIDE SEQUENCE [LARGE SCALE GENOMIC DNA]</scope>
    <source>
        <strain evidence="6">CGMCC 4.7638</strain>
    </source>
</reference>
<evidence type="ECO:0000256" key="1">
    <source>
        <dbReference type="ARBA" id="ARBA00022801"/>
    </source>
</evidence>
<accession>A0ABW5I9Q0</accession>
<gene>
    <name evidence="5" type="ORF">ACFSUT_33875</name>
</gene>
<dbReference type="Gene3D" id="3.40.50.10810">
    <property type="entry name" value="Tandem AAA-ATPase domain"/>
    <property type="match status" value="1"/>
</dbReference>
<evidence type="ECO:0000313" key="6">
    <source>
        <dbReference type="Proteomes" id="UP001597542"/>
    </source>
</evidence>
<dbReference type="InterPro" id="IPR014001">
    <property type="entry name" value="Helicase_ATP-bd"/>
</dbReference>
<dbReference type="InterPro" id="IPR001650">
    <property type="entry name" value="Helicase_C-like"/>
</dbReference>